<dbReference type="EMBL" id="JACYFG010000003">
    <property type="protein sequence ID" value="MBD5778233.1"/>
    <property type="molecule type" value="Genomic_DNA"/>
</dbReference>
<dbReference type="RefSeq" id="WP_191615368.1">
    <property type="nucleotide sequence ID" value="NZ_JACYFG010000003.1"/>
</dbReference>
<dbReference type="AlphaFoldDB" id="A0A927F776"/>
<sequence length="68" mass="8183">MKYIEFRDSIHQELIRSQSGKTWKEIKDTLDLPYDRPCPEWIARMELDIGLERKERRGNALVWSLAHL</sequence>
<dbReference type="Proteomes" id="UP000622317">
    <property type="component" value="Unassembled WGS sequence"/>
</dbReference>
<comment type="caution">
    <text evidence="1">The sequence shown here is derived from an EMBL/GenBank/DDBJ whole genome shotgun (WGS) entry which is preliminary data.</text>
</comment>
<accession>A0A927F776</accession>
<keyword evidence="2" id="KW-1185">Reference proteome</keyword>
<evidence type="ECO:0000313" key="2">
    <source>
        <dbReference type="Proteomes" id="UP000622317"/>
    </source>
</evidence>
<proteinExistence type="predicted"/>
<name>A0A927F776_9BACT</name>
<reference evidence="1" key="1">
    <citation type="submission" date="2020-09" db="EMBL/GenBank/DDBJ databases">
        <title>Pelagicoccus enzymogenes sp. nov. with an EPS production, isolated from marine sediment.</title>
        <authorList>
            <person name="Feng X."/>
        </authorList>
    </citation>
    <scope>NUCLEOTIDE SEQUENCE</scope>
    <source>
        <strain evidence="1">NFK12</strain>
    </source>
</reference>
<gene>
    <name evidence="1" type="ORF">IEN85_01835</name>
</gene>
<protein>
    <submittedName>
        <fullName evidence="1">Uncharacterized protein</fullName>
    </submittedName>
</protein>
<evidence type="ECO:0000313" key="1">
    <source>
        <dbReference type="EMBL" id="MBD5778233.1"/>
    </source>
</evidence>
<organism evidence="1 2">
    <name type="scientific">Pelagicoccus enzymogenes</name>
    <dbReference type="NCBI Taxonomy" id="2773457"/>
    <lineage>
        <taxon>Bacteria</taxon>
        <taxon>Pseudomonadati</taxon>
        <taxon>Verrucomicrobiota</taxon>
        <taxon>Opitutia</taxon>
        <taxon>Puniceicoccales</taxon>
        <taxon>Pelagicoccaceae</taxon>
        <taxon>Pelagicoccus</taxon>
    </lineage>
</organism>